<feature type="transmembrane region" description="Helical" evidence="2">
    <location>
        <begin position="12"/>
        <end position="30"/>
    </location>
</feature>
<dbReference type="EMBL" id="PDEP01000006">
    <property type="protein sequence ID" value="PEN06987.1"/>
    <property type="molecule type" value="Genomic_DNA"/>
</dbReference>
<dbReference type="RefSeq" id="WP_098062015.1">
    <property type="nucleotide sequence ID" value="NZ_PDEP01000006.1"/>
</dbReference>
<evidence type="ECO:0000313" key="3">
    <source>
        <dbReference type="EMBL" id="PEN06987.1"/>
    </source>
</evidence>
<dbReference type="AlphaFoldDB" id="A0A2H3NT30"/>
<accession>A0A2H3NT30</accession>
<evidence type="ECO:0000313" key="4">
    <source>
        <dbReference type="Proteomes" id="UP000221024"/>
    </source>
</evidence>
<sequence length="96" mass="11133">MSISSVSRGRLIRWGLVLVVVVGSIWVLFLDTHSVMHRIELHREHEALRAENERLQTNIDALREQLADSLSDAEIERIAREEYGMQYPNETVHPIE</sequence>
<name>A0A2H3NT30_9BACT</name>
<keyword evidence="4" id="KW-1185">Reference proteome</keyword>
<organism evidence="3 4">
    <name type="scientific">Longimonas halophila</name>
    <dbReference type="NCBI Taxonomy" id="1469170"/>
    <lineage>
        <taxon>Bacteria</taxon>
        <taxon>Pseudomonadati</taxon>
        <taxon>Rhodothermota</taxon>
        <taxon>Rhodothermia</taxon>
        <taxon>Rhodothermales</taxon>
        <taxon>Salisaetaceae</taxon>
        <taxon>Longimonas</taxon>
    </lineage>
</organism>
<keyword evidence="2" id="KW-1133">Transmembrane helix</keyword>
<keyword evidence="2" id="KW-0472">Membrane</keyword>
<keyword evidence="2" id="KW-0812">Transmembrane</keyword>
<evidence type="ECO:0000256" key="2">
    <source>
        <dbReference type="SAM" id="Phobius"/>
    </source>
</evidence>
<keyword evidence="1" id="KW-0175">Coiled coil</keyword>
<dbReference type="Pfam" id="PF04977">
    <property type="entry name" value="DivIC"/>
    <property type="match status" value="1"/>
</dbReference>
<feature type="coiled-coil region" evidence="1">
    <location>
        <begin position="38"/>
        <end position="72"/>
    </location>
</feature>
<protein>
    <submittedName>
        <fullName evidence="3">Septation ring formation regulator EzrA</fullName>
    </submittedName>
</protein>
<proteinExistence type="predicted"/>
<dbReference type="OrthoDB" id="1467719at2"/>
<reference evidence="3 4" key="1">
    <citation type="submission" date="2017-10" db="EMBL/GenBank/DDBJ databases">
        <title>Draft genome of Longimonas halophila.</title>
        <authorList>
            <person name="Goh K.M."/>
            <person name="Shamsir M.S."/>
            <person name="Lim S.W."/>
        </authorList>
    </citation>
    <scope>NUCLEOTIDE SEQUENCE [LARGE SCALE GENOMIC DNA]</scope>
    <source>
        <strain evidence="3 4">KCTC 42399</strain>
    </source>
</reference>
<gene>
    <name evidence="3" type="ORF">CRI93_07545</name>
</gene>
<dbReference type="Proteomes" id="UP000221024">
    <property type="component" value="Unassembled WGS sequence"/>
</dbReference>
<dbReference type="InterPro" id="IPR007060">
    <property type="entry name" value="FtsL/DivIC"/>
</dbReference>
<comment type="caution">
    <text evidence="3">The sequence shown here is derived from an EMBL/GenBank/DDBJ whole genome shotgun (WGS) entry which is preliminary data.</text>
</comment>
<evidence type="ECO:0000256" key="1">
    <source>
        <dbReference type="SAM" id="Coils"/>
    </source>
</evidence>